<feature type="region of interest" description="Disordered" evidence="1">
    <location>
        <begin position="11"/>
        <end position="34"/>
    </location>
</feature>
<dbReference type="PANTHER" id="PTHR47623:SF1">
    <property type="entry name" value="OS09G0287300 PROTEIN"/>
    <property type="match status" value="1"/>
</dbReference>
<evidence type="ECO:0000313" key="3">
    <source>
        <dbReference type="Proteomes" id="UP001139410"/>
    </source>
</evidence>
<protein>
    <submittedName>
        <fullName evidence="2">Histidine phosphatase family protein</fullName>
    </submittedName>
</protein>
<evidence type="ECO:0000256" key="1">
    <source>
        <dbReference type="SAM" id="MobiDB-lite"/>
    </source>
</evidence>
<reference evidence="2" key="1">
    <citation type="submission" date="2022-01" db="EMBL/GenBank/DDBJ databases">
        <authorList>
            <person name="Jo J.-H."/>
            <person name="Im W.-T."/>
        </authorList>
    </citation>
    <scope>NUCLEOTIDE SEQUENCE</scope>
    <source>
        <strain evidence="2">G124</strain>
    </source>
</reference>
<sequence>MKSLILLRHAKSERDSPDGSDFARPLNDRGRSDSKRIGKEIRRLGLDSDLVLASSAQRVVETVDGVGGLSPTFDRRIYEASTGQLFEIIREVDDRIDRLMLVGHNPGFERVAARLTDGKVDTLPTGALVEIELPVDHWREVGEGNGHLVRFVRPKELA</sequence>
<dbReference type="AlphaFoldDB" id="A0A9X1QKV3"/>
<dbReference type="Gene3D" id="3.40.50.1240">
    <property type="entry name" value="Phosphoglycerate mutase-like"/>
    <property type="match status" value="1"/>
</dbReference>
<proteinExistence type="predicted"/>
<dbReference type="CDD" id="cd07067">
    <property type="entry name" value="HP_PGM_like"/>
    <property type="match status" value="1"/>
</dbReference>
<dbReference type="EMBL" id="JAKFGM010000002">
    <property type="protein sequence ID" value="MCF2515250.1"/>
    <property type="molecule type" value="Genomic_DNA"/>
</dbReference>
<gene>
    <name evidence="2" type="ORF">LVY65_09270</name>
</gene>
<comment type="caution">
    <text evidence="2">The sequence shown here is derived from an EMBL/GenBank/DDBJ whole genome shotgun (WGS) entry which is preliminary data.</text>
</comment>
<dbReference type="Proteomes" id="UP001139410">
    <property type="component" value="Unassembled WGS sequence"/>
</dbReference>
<keyword evidence="3" id="KW-1185">Reference proteome</keyword>
<accession>A0A9X1QKV3</accession>
<name>A0A9X1QKV3_9SPHN</name>
<dbReference type="PANTHER" id="PTHR47623">
    <property type="entry name" value="OS09G0287300 PROTEIN"/>
    <property type="match status" value="1"/>
</dbReference>
<organism evidence="2 3">
    <name type="scientific">Sphingomonas cremea</name>
    <dbReference type="NCBI Taxonomy" id="2904799"/>
    <lineage>
        <taxon>Bacteria</taxon>
        <taxon>Pseudomonadati</taxon>
        <taxon>Pseudomonadota</taxon>
        <taxon>Alphaproteobacteria</taxon>
        <taxon>Sphingomonadales</taxon>
        <taxon>Sphingomonadaceae</taxon>
        <taxon>Sphingomonas</taxon>
    </lineage>
</organism>
<dbReference type="Pfam" id="PF00300">
    <property type="entry name" value="His_Phos_1"/>
    <property type="match status" value="1"/>
</dbReference>
<evidence type="ECO:0000313" key="2">
    <source>
        <dbReference type="EMBL" id="MCF2515250.1"/>
    </source>
</evidence>
<dbReference type="InterPro" id="IPR029033">
    <property type="entry name" value="His_PPase_superfam"/>
</dbReference>
<dbReference type="RefSeq" id="WP_235067770.1">
    <property type="nucleotide sequence ID" value="NZ_JAKFGM010000002.1"/>
</dbReference>
<dbReference type="SUPFAM" id="SSF53254">
    <property type="entry name" value="Phosphoglycerate mutase-like"/>
    <property type="match status" value="1"/>
</dbReference>
<dbReference type="InterPro" id="IPR013078">
    <property type="entry name" value="His_Pase_superF_clade-1"/>
</dbReference>